<dbReference type="GO" id="GO:0016829">
    <property type="term" value="F:lyase activity"/>
    <property type="evidence" value="ECO:0007669"/>
    <property type="project" value="InterPro"/>
</dbReference>
<evidence type="ECO:0000256" key="1">
    <source>
        <dbReference type="ARBA" id="ARBA00004141"/>
    </source>
</evidence>
<keyword evidence="5 7" id="KW-1133">Transmembrane helix</keyword>
<evidence type="ECO:0000256" key="6">
    <source>
        <dbReference type="ARBA" id="ARBA00023136"/>
    </source>
</evidence>
<reference evidence="8" key="2">
    <citation type="submission" date="2023-06" db="EMBL/GenBank/DDBJ databases">
        <authorList>
            <consortium name="Lawrence Berkeley National Laboratory"/>
            <person name="Mondo S.J."/>
            <person name="Hensen N."/>
            <person name="Bonometti L."/>
            <person name="Westerberg I."/>
            <person name="Brannstrom I.O."/>
            <person name="Guillou S."/>
            <person name="Cros-Aarteil S."/>
            <person name="Calhoun S."/>
            <person name="Haridas S."/>
            <person name="Kuo A."/>
            <person name="Pangilinan J."/>
            <person name="Riley R."/>
            <person name="Labutti K."/>
            <person name="Andreopoulos B."/>
            <person name="Lipzen A."/>
            <person name="Chen C."/>
            <person name="Yanf M."/>
            <person name="Daum C."/>
            <person name="Ng V."/>
            <person name="Clum A."/>
            <person name="Steindorff A."/>
            <person name="Ohm R."/>
            <person name="Martin F."/>
            <person name="Silar P."/>
            <person name="Natvig D."/>
            <person name="Lalanne C."/>
            <person name="Gautier V."/>
            <person name="Ament-Velasquez S.L."/>
            <person name="Kruys A."/>
            <person name="Hutchinson M.I."/>
            <person name="Powell A.J."/>
            <person name="Barry K."/>
            <person name="Miller A.N."/>
            <person name="Grigoriev I.V."/>
            <person name="Debuchy R."/>
            <person name="Gladieux P."/>
            <person name="Thoren M.H."/>
            <person name="Johannesson H."/>
        </authorList>
    </citation>
    <scope>NUCLEOTIDE SEQUENCE</scope>
    <source>
        <strain evidence="8">PSN324</strain>
    </source>
</reference>
<name>A0AAV9HXU6_9PEZI</name>
<comment type="caution">
    <text evidence="8">The sequence shown here is derived from an EMBL/GenBank/DDBJ whole genome shotgun (WGS) entry which is preliminary data.</text>
</comment>
<dbReference type="Pfam" id="PF25129">
    <property type="entry name" value="Pyr4-TMTC"/>
    <property type="match status" value="2"/>
</dbReference>
<proteinExistence type="inferred from homology"/>
<accession>A0AAV9HXU6</accession>
<comment type="similarity">
    <text evidence="3">Belongs to the paxB family.</text>
</comment>
<feature type="transmembrane region" description="Helical" evidence="7">
    <location>
        <begin position="195"/>
        <end position="219"/>
    </location>
</feature>
<feature type="transmembrane region" description="Helical" evidence="7">
    <location>
        <begin position="113"/>
        <end position="134"/>
    </location>
</feature>
<feature type="transmembrane region" description="Helical" evidence="7">
    <location>
        <begin position="163"/>
        <end position="183"/>
    </location>
</feature>
<dbReference type="PANTHER" id="PTHR42038:SF2">
    <property type="entry name" value="TERPENE CYCLASE AUSL"/>
    <property type="match status" value="1"/>
</dbReference>
<dbReference type="GO" id="GO:0016020">
    <property type="term" value="C:membrane"/>
    <property type="evidence" value="ECO:0007669"/>
    <property type="project" value="UniProtKB-SubCell"/>
</dbReference>
<protein>
    <submittedName>
        <fullName evidence="8">Uncharacterized protein</fullName>
    </submittedName>
</protein>
<gene>
    <name evidence="8" type="ORF">QBC42DRAFT_47725</name>
</gene>
<keyword evidence="6 7" id="KW-0472">Membrane</keyword>
<reference evidence="8" key="1">
    <citation type="journal article" date="2023" name="Mol. Phylogenet. Evol.">
        <title>Genome-scale phylogeny and comparative genomics of the fungal order Sordariales.</title>
        <authorList>
            <person name="Hensen N."/>
            <person name="Bonometti L."/>
            <person name="Westerberg I."/>
            <person name="Brannstrom I.O."/>
            <person name="Guillou S."/>
            <person name="Cros-Aarteil S."/>
            <person name="Calhoun S."/>
            <person name="Haridas S."/>
            <person name="Kuo A."/>
            <person name="Mondo S."/>
            <person name="Pangilinan J."/>
            <person name="Riley R."/>
            <person name="LaButti K."/>
            <person name="Andreopoulos B."/>
            <person name="Lipzen A."/>
            <person name="Chen C."/>
            <person name="Yan M."/>
            <person name="Daum C."/>
            <person name="Ng V."/>
            <person name="Clum A."/>
            <person name="Steindorff A."/>
            <person name="Ohm R.A."/>
            <person name="Martin F."/>
            <person name="Silar P."/>
            <person name="Natvig D.O."/>
            <person name="Lalanne C."/>
            <person name="Gautier V."/>
            <person name="Ament-Velasquez S.L."/>
            <person name="Kruys A."/>
            <person name="Hutchinson M.I."/>
            <person name="Powell A.J."/>
            <person name="Barry K."/>
            <person name="Miller A.N."/>
            <person name="Grigoriev I.V."/>
            <person name="Debuchy R."/>
            <person name="Gladieux P."/>
            <person name="Hiltunen Thoren M."/>
            <person name="Johannesson H."/>
        </authorList>
    </citation>
    <scope>NUCLEOTIDE SEQUENCE</scope>
    <source>
        <strain evidence="8">PSN324</strain>
    </source>
</reference>
<feature type="transmembrane region" description="Helical" evidence="7">
    <location>
        <begin position="14"/>
        <end position="37"/>
    </location>
</feature>
<evidence type="ECO:0000256" key="7">
    <source>
        <dbReference type="SAM" id="Phobius"/>
    </source>
</evidence>
<evidence type="ECO:0000313" key="9">
    <source>
        <dbReference type="Proteomes" id="UP001321749"/>
    </source>
</evidence>
<dbReference type="Proteomes" id="UP001321749">
    <property type="component" value="Unassembled WGS sequence"/>
</dbReference>
<evidence type="ECO:0000313" key="8">
    <source>
        <dbReference type="EMBL" id="KAK4464293.1"/>
    </source>
</evidence>
<sequence length="281" mass="31820">MGSLDIPPPHAPEWVIPLHTALMSIAFTFWSATYVLMTRRSLATRSYGMPLLALATNVSWEIVTLFYVCEMPVEKLGLFMWLVLDLPLVWTTIKFGPREWEDSNRWMSRNIGYVLAVLTALGCVCHYAFSSWWLAEPGRGYGYGINKDGKFWRGREGFDTSEMAFWSSGVSQLVLSSSCLFMLQKRRHSGGTSYAIWFCRSLGTLVGPIFGYLPLWFYWPEAHGYVVSWLAIVIWGTAIACDLAYPFVLHRVRQTELLLPDGRVTGGPSPAKEPARGRKND</sequence>
<evidence type="ECO:0000256" key="3">
    <source>
        <dbReference type="ARBA" id="ARBA00006757"/>
    </source>
</evidence>
<dbReference type="EMBL" id="MU864949">
    <property type="protein sequence ID" value="KAK4464293.1"/>
    <property type="molecule type" value="Genomic_DNA"/>
</dbReference>
<evidence type="ECO:0000256" key="5">
    <source>
        <dbReference type="ARBA" id="ARBA00022989"/>
    </source>
</evidence>
<evidence type="ECO:0000256" key="4">
    <source>
        <dbReference type="ARBA" id="ARBA00022692"/>
    </source>
</evidence>
<organism evidence="8 9">
    <name type="scientific">Cladorrhinum samala</name>
    <dbReference type="NCBI Taxonomy" id="585594"/>
    <lineage>
        <taxon>Eukaryota</taxon>
        <taxon>Fungi</taxon>
        <taxon>Dikarya</taxon>
        <taxon>Ascomycota</taxon>
        <taxon>Pezizomycotina</taxon>
        <taxon>Sordariomycetes</taxon>
        <taxon>Sordariomycetidae</taxon>
        <taxon>Sordariales</taxon>
        <taxon>Podosporaceae</taxon>
        <taxon>Cladorrhinum</taxon>
    </lineage>
</organism>
<comment type="pathway">
    <text evidence="2">Secondary metabolite biosynthesis.</text>
</comment>
<dbReference type="InterPro" id="IPR039020">
    <property type="entry name" value="PaxB-like"/>
</dbReference>
<feature type="transmembrane region" description="Helical" evidence="7">
    <location>
        <begin position="225"/>
        <end position="248"/>
    </location>
</feature>
<dbReference type="PANTHER" id="PTHR42038">
    <property type="match status" value="1"/>
</dbReference>
<evidence type="ECO:0000256" key="2">
    <source>
        <dbReference type="ARBA" id="ARBA00005179"/>
    </source>
</evidence>
<keyword evidence="4 7" id="KW-0812">Transmembrane</keyword>
<keyword evidence="9" id="KW-1185">Reference proteome</keyword>
<dbReference type="AlphaFoldDB" id="A0AAV9HXU6"/>
<comment type="subcellular location">
    <subcellularLocation>
        <location evidence="1">Membrane</location>
        <topology evidence="1">Multi-pass membrane protein</topology>
    </subcellularLocation>
</comment>